<dbReference type="Proteomes" id="UP000502248">
    <property type="component" value="Chromosome"/>
</dbReference>
<keyword evidence="4 7" id="KW-1133">Transmembrane helix</keyword>
<keyword evidence="3 7" id="KW-0812">Transmembrane</keyword>
<evidence type="ECO:0000313" key="8">
    <source>
        <dbReference type="EMBL" id="QJD82772.1"/>
    </source>
</evidence>
<sequence length="312" mass="34796">MKPSTGKLDFARDLYARFRADDVTSLGAQLTYYLLLAFFPFLIFLVSLIGFARINPDELMADLLLALPAASGEVVRGVVTEVTADRNGALLSIGMLGTIWAASNGVNAMIKALNKAYDEDETRPFWKVRAMSVAATLALGVVVLSSMLTLVMGKYVGEYLFRKLRYPEAFPWLWDTVKFAVPLAAMFLSFLLFYRMMPNRKLSWRGAIPGSIFATAGWVVSSLLFSFYVNQFGNYAKTYGSLGGIIVLLVWLYWSSIILLLGGEINATVHFRRESRIGAEKDRRLRRPTDDRGTVEDKVPPESSRSRASNIV</sequence>
<evidence type="ECO:0000256" key="7">
    <source>
        <dbReference type="SAM" id="Phobius"/>
    </source>
</evidence>
<evidence type="ECO:0000256" key="1">
    <source>
        <dbReference type="ARBA" id="ARBA00004651"/>
    </source>
</evidence>
<dbReference type="NCBIfam" id="TIGR00765">
    <property type="entry name" value="yihY_not_rbn"/>
    <property type="match status" value="1"/>
</dbReference>
<evidence type="ECO:0000313" key="9">
    <source>
        <dbReference type="Proteomes" id="UP000502248"/>
    </source>
</evidence>
<name>A0A7Z2VGN9_9BACL</name>
<dbReference type="PIRSF" id="PIRSF035875">
    <property type="entry name" value="RNase_BN"/>
    <property type="match status" value="1"/>
</dbReference>
<evidence type="ECO:0000256" key="5">
    <source>
        <dbReference type="ARBA" id="ARBA00023136"/>
    </source>
</evidence>
<feature type="transmembrane region" description="Helical" evidence="7">
    <location>
        <begin position="30"/>
        <end position="52"/>
    </location>
</feature>
<evidence type="ECO:0000256" key="2">
    <source>
        <dbReference type="ARBA" id="ARBA00022475"/>
    </source>
</evidence>
<evidence type="ECO:0000256" key="4">
    <source>
        <dbReference type="ARBA" id="ARBA00022989"/>
    </source>
</evidence>
<keyword evidence="5 7" id="KW-0472">Membrane</keyword>
<feature type="transmembrane region" description="Helical" evidence="7">
    <location>
        <begin position="172"/>
        <end position="194"/>
    </location>
</feature>
<feature type="compositionally biased region" description="Basic and acidic residues" evidence="6">
    <location>
        <begin position="282"/>
        <end position="300"/>
    </location>
</feature>
<reference evidence="8 9" key="1">
    <citation type="submission" date="2020-04" db="EMBL/GenBank/DDBJ databases">
        <title>Genome sequencing of novel species.</title>
        <authorList>
            <person name="Heo J."/>
            <person name="Kim S.-J."/>
            <person name="Kim J.-S."/>
            <person name="Hong S.-B."/>
            <person name="Kwon S.-W."/>
        </authorList>
    </citation>
    <scope>NUCLEOTIDE SEQUENCE [LARGE SCALE GENOMIC DNA]</scope>
    <source>
        <strain evidence="8 9">MFER-1</strain>
    </source>
</reference>
<dbReference type="GO" id="GO:0005886">
    <property type="term" value="C:plasma membrane"/>
    <property type="evidence" value="ECO:0007669"/>
    <property type="project" value="UniProtKB-SubCell"/>
</dbReference>
<feature type="transmembrane region" description="Helical" evidence="7">
    <location>
        <begin position="241"/>
        <end position="263"/>
    </location>
</feature>
<dbReference type="Pfam" id="PF03631">
    <property type="entry name" value="Virul_fac_BrkB"/>
    <property type="match status" value="1"/>
</dbReference>
<organism evidence="8 9">
    <name type="scientific">Cohnella herbarum</name>
    <dbReference type="NCBI Taxonomy" id="2728023"/>
    <lineage>
        <taxon>Bacteria</taxon>
        <taxon>Bacillati</taxon>
        <taxon>Bacillota</taxon>
        <taxon>Bacilli</taxon>
        <taxon>Bacillales</taxon>
        <taxon>Paenibacillaceae</taxon>
        <taxon>Cohnella</taxon>
    </lineage>
</organism>
<comment type="subcellular location">
    <subcellularLocation>
        <location evidence="1">Cell membrane</location>
        <topology evidence="1">Multi-pass membrane protein</topology>
    </subcellularLocation>
</comment>
<protein>
    <submittedName>
        <fullName evidence="8">YihY/virulence factor BrkB family protein</fullName>
    </submittedName>
</protein>
<dbReference type="KEGG" id="cheb:HH215_05980"/>
<dbReference type="RefSeq" id="WP_169279068.1">
    <property type="nucleotide sequence ID" value="NZ_CP051680.1"/>
</dbReference>
<dbReference type="PANTHER" id="PTHR30213">
    <property type="entry name" value="INNER MEMBRANE PROTEIN YHJD"/>
    <property type="match status" value="1"/>
</dbReference>
<proteinExistence type="predicted"/>
<gene>
    <name evidence="8" type="ORF">HH215_05980</name>
</gene>
<evidence type="ECO:0000256" key="6">
    <source>
        <dbReference type="SAM" id="MobiDB-lite"/>
    </source>
</evidence>
<feature type="region of interest" description="Disordered" evidence="6">
    <location>
        <begin position="282"/>
        <end position="312"/>
    </location>
</feature>
<feature type="transmembrane region" description="Helical" evidence="7">
    <location>
        <begin position="206"/>
        <end position="229"/>
    </location>
</feature>
<feature type="transmembrane region" description="Helical" evidence="7">
    <location>
        <begin position="131"/>
        <end position="152"/>
    </location>
</feature>
<dbReference type="EMBL" id="CP051680">
    <property type="protein sequence ID" value="QJD82772.1"/>
    <property type="molecule type" value="Genomic_DNA"/>
</dbReference>
<keyword evidence="9" id="KW-1185">Reference proteome</keyword>
<accession>A0A7Z2VGN9</accession>
<keyword evidence="2" id="KW-1003">Cell membrane</keyword>
<dbReference type="InterPro" id="IPR017039">
    <property type="entry name" value="Virul_fac_BrkB"/>
</dbReference>
<dbReference type="PANTHER" id="PTHR30213:SF0">
    <property type="entry name" value="UPF0761 MEMBRANE PROTEIN YIHY"/>
    <property type="match status" value="1"/>
</dbReference>
<evidence type="ECO:0000256" key="3">
    <source>
        <dbReference type="ARBA" id="ARBA00022692"/>
    </source>
</evidence>
<feature type="transmembrane region" description="Helical" evidence="7">
    <location>
        <begin position="91"/>
        <end position="110"/>
    </location>
</feature>
<dbReference type="AlphaFoldDB" id="A0A7Z2VGN9"/>